<dbReference type="Proteomes" id="UP000398217">
    <property type="component" value="Unassembled WGS sequence"/>
</dbReference>
<name>A0A5M4B6V9_9FLAO</name>
<dbReference type="OrthoDB" id="1123055at2"/>
<evidence type="ECO:0000313" key="3">
    <source>
        <dbReference type="EMBL" id="GET45090.1"/>
    </source>
</evidence>
<accession>A0A5M4B6V9</accession>
<sequence>MITEASLSGFIKTLFVILLVIIGLRVFMRILIPYLMRYFLKKVEQKFGQQFQQAQNQYQQRTKESQTINDNNAQSKNPQSKKKVGDYIDYEEVD</sequence>
<comment type="caution">
    <text evidence="3">The sequence shown here is derived from an EMBL/GenBank/DDBJ whole genome shotgun (WGS) entry which is preliminary data.</text>
</comment>
<feature type="transmembrane region" description="Helical" evidence="2">
    <location>
        <begin position="14"/>
        <end position="36"/>
    </location>
</feature>
<proteinExistence type="predicted"/>
<dbReference type="Pfam" id="PF16118">
    <property type="entry name" value="DUF4834"/>
    <property type="match status" value="1"/>
</dbReference>
<evidence type="ECO:0000256" key="1">
    <source>
        <dbReference type="SAM" id="MobiDB-lite"/>
    </source>
</evidence>
<evidence type="ECO:0008006" key="5">
    <source>
        <dbReference type="Google" id="ProtNLM"/>
    </source>
</evidence>
<keyword evidence="2" id="KW-1133">Transmembrane helix</keyword>
<dbReference type="RefSeq" id="WP_155283787.1">
    <property type="nucleotide sequence ID" value="NZ_BLBC01000005.1"/>
</dbReference>
<feature type="region of interest" description="Disordered" evidence="1">
    <location>
        <begin position="56"/>
        <end position="94"/>
    </location>
</feature>
<evidence type="ECO:0000256" key="2">
    <source>
        <dbReference type="SAM" id="Phobius"/>
    </source>
</evidence>
<dbReference type="InterPro" id="IPR032272">
    <property type="entry name" value="DUF4834"/>
</dbReference>
<evidence type="ECO:0000313" key="4">
    <source>
        <dbReference type="Proteomes" id="UP000398217"/>
    </source>
</evidence>
<protein>
    <recommendedName>
        <fullName evidence="5">DUF4834 domain-containing protein</fullName>
    </recommendedName>
</protein>
<organism evidence="3 4">
    <name type="scientific">Capnocytophaga felis</name>
    <dbReference type="NCBI Taxonomy" id="2267611"/>
    <lineage>
        <taxon>Bacteria</taxon>
        <taxon>Pseudomonadati</taxon>
        <taxon>Bacteroidota</taxon>
        <taxon>Flavobacteriia</taxon>
        <taxon>Flavobacteriales</taxon>
        <taxon>Flavobacteriaceae</taxon>
        <taxon>Capnocytophaga</taxon>
    </lineage>
</organism>
<dbReference type="AlphaFoldDB" id="A0A5M4B6V9"/>
<gene>
    <name evidence="3" type="ORF">RCZ01_03920</name>
</gene>
<feature type="compositionally biased region" description="Polar residues" evidence="1">
    <location>
        <begin position="65"/>
        <end position="78"/>
    </location>
</feature>
<keyword evidence="2" id="KW-0472">Membrane</keyword>
<dbReference type="EMBL" id="BLBC01000005">
    <property type="protein sequence ID" value="GET45090.1"/>
    <property type="molecule type" value="Genomic_DNA"/>
</dbReference>
<keyword evidence="2" id="KW-0812">Transmembrane</keyword>
<keyword evidence="4" id="KW-1185">Reference proteome</keyword>
<reference evidence="4" key="1">
    <citation type="journal article" date="2020" name="Int. J. Syst. Evol. Microbiol.">
        <title>Capnocytophaga felis sp. nov. isolated from the feline oral cavity.</title>
        <authorList>
            <person name="Suzuki M."/>
            <person name="Umeda K."/>
            <person name="Kimura M."/>
            <person name="Imaoka K."/>
            <person name="Morikawa S."/>
            <person name="Maeda K."/>
        </authorList>
    </citation>
    <scope>NUCLEOTIDE SEQUENCE [LARGE SCALE GENOMIC DNA]</scope>
    <source>
        <strain evidence="4">KC07070</strain>
    </source>
</reference>